<dbReference type="OrthoDB" id="766893at2"/>
<reference evidence="3" key="1">
    <citation type="submission" date="2016-11" db="EMBL/GenBank/DDBJ databases">
        <authorList>
            <person name="Varghese N."/>
            <person name="Submissions S."/>
        </authorList>
    </citation>
    <scope>NUCLEOTIDE SEQUENCE [LARGE SCALE GENOMIC DNA]</scope>
    <source>
        <strain evidence="3">DSM 16990</strain>
    </source>
</reference>
<evidence type="ECO:0000313" key="2">
    <source>
        <dbReference type="EMBL" id="SHF35767.1"/>
    </source>
</evidence>
<sequence length="111" mass="12270">MKKICLSLLLLFCIGITACTQQKLKIDVDKTFVETNVEPPANPMMGNKFILTLYPDGRAGVLTGGDIMRQGTYKIDGSSLVVEEEKNAYKFEIISATELKKLDNGAILKQE</sequence>
<dbReference type="EMBL" id="FQUQ01000002">
    <property type="protein sequence ID" value="SHF35767.1"/>
    <property type="molecule type" value="Genomic_DNA"/>
</dbReference>
<dbReference type="RefSeq" id="WP_143166769.1">
    <property type="nucleotide sequence ID" value="NZ_FQUQ01000002.1"/>
</dbReference>
<gene>
    <name evidence="2" type="ORF">SAMN04488522_102960</name>
</gene>
<feature type="signal peptide" evidence="1">
    <location>
        <begin position="1"/>
        <end position="18"/>
    </location>
</feature>
<protein>
    <submittedName>
        <fullName evidence="2">Uncharacterized protein</fullName>
    </submittedName>
</protein>
<organism evidence="2 3">
    <name type="scientific">Pedobacter caeni</name>
    <dbReference type="NCBI Taxonomy" id="288992"/>
    <lineage>
        <taxon>Bacteria</taxon>
        <taxon>Pseudomonadati</taxon>
        <taxon>Bacteroidota</taxon>
        <taxon>Sphingobacteriia</taxon>
        <taxon>Sphingobacteriales</taxon>
        <taxon>Sphingobacteriaceae</taxon>
        <taxon>Pedobacter</taxon>
    </lineage>
</organism>
<dbReference type="PROSITE" id="PS51257">
    <property type="entry name" value="PROKAR_LIPOPROTEIN"/>
    <property type="match status" value="1"/>
</dbReference>
<keyword evidence="1" id="KW-0732">Signal</keyword>
<dbReference type="Proteomes" id="UP000184287">
    <property type="component" value="Unassembled WGS sequence"/>
</dbReference>
<keyword evidence="3" id="KW-1185">Reference proteome</keyword>
<feature type="chain" id="PRO_5012589902" evidence="1">
    <location>
        <begin position="19"/>
        <end position="111"/>
    </location>
</feature>
<dbReference type="AlphaFoldDB" id="A0A1M5B0C4"/>
<accession>A0A1M5B0C4</accession>
<evidence type="ECO:0000313" key="3">
    <source>
        <dbReference type="Proteomes" id="UP000184287"/>
    </source>
</evidence>
<name>A0A1M5B0C4_9SPHI</name>
<evidence type="ECO:0000256" key="1">
    <source>
        <dbReference type="SAM" id="SignalP"/>
    </source>
</evidence>
<proteinExistence type="predicted"/>